<name>A0A427AWK2_ENSVE</name>
<sequence length="58" mass="6414">MNPSGDRRPGGKGVSFLKRFSLISDTCIFCACSILLRKSMASYAFRLVVNLLHEECSS</sequence>
<comment type="caution">
    <text evidence="1">The sequence shown here is derived from an EMBL/GenBank/DDBJ whole genome shotgun (WGS) entry which is preliminary data.</text>
</comment>
<proteinExistence type="predicted"/>
<dbReference type="Proteomes" id="UP000287651">
    <property type="component" value="Unassembled WGS sequence"/>
</dbReference>
<evidence type="ECO:0000313" key="2">
    <source>
        <dbReference type="Proteomes" id="UP000287651"/>
    </source>
</evidence>
<dbReference type="EMBL" id="AMZH03001128">
    <property type="protein sequence ID" value="RRT80497.1"/>
    <property type="molecule type" value="Genomic_DNA"/>
</dbReference>
<gene>
    <name evidence="1" type="ORF">B296_00008890</name>
</gene>
<organism evidence="1 2">
    <name type="scientific">Ensete ventricosum</name>
    <name type="common">Abyssinian banana</name>
    <name type="synonym">Musa ensete</name>
    <dbReference type="NCBI Taxonomy" id="4639"/>
    <lineage>
        <taxon>Eukaryota</taxon>
        <taxon>Viridiplantae</taxon>
        <taxon>Streptophyta</taxon>
        <taxon>Embryophyta</taxon>
        <taxon>Tracheophyta</taxon>
        <taxon>Spermatophyta</taxon>
        <taxon>Magnoliopsida</taxon>
        <taxon>Liliopsida</taxon>
        <taxon>Zingiberales</taxon>
        <taxon>Musaceae</taxon>
        <taxon>Ensete</taxon>
    </lineage>
</organism>
<protein>
    <submittedName>
        <fullName evidence="1">Uncharacterized protein</fullName>
    </submittedName>
</protein>
<evidence type="ECO:0000313" key="1">
    <source>
        <dbReference type="EMBL" id="RRT80497.1"/>
    </source>
</evidence>
<dbReference type="AlphaFoldDB" id="A0A427AWK2"/>
<accession>A0A427AWK2</accession>
<reference evidence="1 2" key="1">
    <citation type="journal article" date="2014" name="Agronomy (Basel)">
        <title>A Draft Genome Sequence for Ensete ventricosum, the Drought-Tolerant Tree Against Hunger.</title>
        <authorList>
            <person name="Harrison J."/>
            <person name="Moore K.A."/>
            <person name="Paszkiewicz K."/>
            <person name="Jones T."/>
            <person name="Grant M."/>
            <person name="Ambacheew D."/>
            <person name="Muzemil S."/>
            <person name="Studholme D.J."/>
        </authorList>
    </citation>
    <scope>NUCLEOTIDE SEQUENCE [LARGE SCALE GENOMIC DNA]</scope>
</reference>